<protein>
    <recommendedName>
        <fullName evidence="4">Lipoprotein</fullName>
    </recommendedName>
</protein>
<dbReference type="EMBL" id="WHSC02000002">
    <property type="protein sequence ID" value="MDO6120436.1"/>
    <property type="molecule type" value="Genomic_DNA"/>
</dbReference>
<evidence type="ECO:0008006" key="4">
    <source>
        <dbReference type="Google" id="ProtNLM"/>
    </source>
</evidence>
<dbReference type="RefSeq" id="WP_244762104.1">
    <property type="nucleotide sequence ID" value="NZ_JALJCJ010000004.1"/>
</dbReference>
<keyword evidence="1" id="KW-0732">Signal</keyword>
<gene>
    <name evidence="2" type="ORF">GB928_004495</name>
</gene>
<name>A0ABT8X9T0_9HYPH</name>
<reference evidence="2" key="1">
    <citation type="submission" date="2022-04" db="EMBL/GenBank/DDBJ databases">
        <title>Shinella lacus sp. nov., a novel member of the genus Shinella from water.</title>
        <authorList>
            <person name="Deng Y."/>
        </authorList>
    </citation>
    <scope>NUCLEOTIDE SEQUENCE</scope>
    <source>
        <strain evidence="2">JCM 31239</strain>
    </source>
</reference>
<accession>A0ABT8X9T0</accession>
<organism evidence="2 3">
    <name type="scientific">Shinella curvata</name>
    <dbReference type="NCBI Taxonomy" id="1817964"/>
    <lineage>
        <taxon>Bacteria</taxon>
        <taxon>Pseudomonadati</taxon>
        <taxon>Pseudomonadota</taxon>
        <taxon>Alphaproteobacteria</taxon>
        <taxon>Hyphomicrobiales</taxon>
        <taxon>Rhizobiaceae</taxon>
        <taxon>Shinella</taxon>
    </lineage>
</organism>
<comment type="caution">
    <text evidence="2">The sequence shown here is derived from an EMBL/GenBank/DDBJ whole genome shotgun (WGS) entry which is preliminary data.</text>
</comment>
<feature type="signal peptide" evidence="1">
    <location>
        <begin position="1"/>
        <end position="32"/>
    </location>
</feature>
<feature type="chain" id="PRO_5045290455" description="Lipoprotein" evidence="1">
    <location>
        <begin position="33"/>
        <end position="414"/>
    </location>
</feature>
<dbReference type="Proteomes" id="UP001177080">
    <property type="component" value="Unassembled WGS sequence"/>
</dbReference>
<keyword evidence="3" id="KW-1185">Reference proteome</keyword>
<evidence type="ECO:0000313" key="2">
    <source>
        <dbReference type="EMBL" id="MDO6120436.1"/>
    </source>
</evidence>
<proteinExistence type="predicted"/>
<evidence type="ECO:0000256" key="1">
    <source>
        <dbReference type="SAM" id="SignalP"/>
    </source>
</evidence>
<evidence type="ECO:0000313" key="3">
    <source>
        <dbReference type="Proteomes" id="UP001177080"/>
    </source>
</evidence>
<sequence>MRSNTRSFMPRQAALLGVMAVVALNVPLSASANPMTFEGTVGDDKVIVEFTDDPLGGTARVEGRFSFADDGSDIPLIFDRRAAATLVLNQEGPCKDGECADTGPIVDAVWTLEPGARQGLVGQWRKDSDIRKIMLHPLGQRPRGAFEGATAHGLAGASEAVSMSDETIGPETHPYEFAKLNIPLEVQAKAEFNGSIVSYRVDPRTKFISPRVDQLADGSSTATINEFLKQGHWRKNLAALGCRALRYRTFRGEDGGWTSDTGSLGGYDDTTVRVTYVNAGVLSFIESGSLWCGGASPTNFIKPVTVDVQRGKVISPTTLFAEWTDAGPGEKLNALVRSRARDGEGMEDSDCSLEQLGSYLTAYLVQGTGGRPEVTFGIYNLPTVIAACSRDLATMSIDEVREQLTPEGKDLLTD</sequence>